<evidence type="ECO:0000256" key="4">
    <source>
        <dbReference type="ARBA" id="ARBA00022801"/>
    </source>
</evidence>
<dbReference type="CDD" id="cd00190">
    <property type="entry name" value="Tryp_SPc"/>
    <property type="match status" value="1"/>
</dbReference>
<feature type="domain" description="Peptidase S1" evidence="10">
    <location>
        <begin position="296"/>
        <end position="525"/>
    </location>
</feature>
<dbReference type="PROSITE" id="PS00134">
    <property type="entry name" value="TRYPSIN_HIS"/>
    <property type="match status" value="1"/>
</dbReference>
<dbReference type="GO" id="GO:0005615">
    <property type="term" value="C:extracellular space"/>
    <property type="evidence" value="ECO:0007669"/>
    <property type="project" value="TreeGrafter"/>
</dbReference>
<keyword evidence="4 7" id="KW-0378">Hydrolase</keyword>
<dbReference type="Proteomes" id="UP001381693">
    <property type="component" value="Unassembled WGS sequence"/>
</dbReference>
<evidence type="ECO:0000256" key="1">
    <source>
        <dbReference type="ARBA" id="ARBA00004613"/>
    </source>
</evidence>
<keyword evidence="2" id="KW-0964">Secreted</keyword>
<dbReference type="FunFam" id="2.40.10.10:FF:000003">
    <property type="entry name" value="Transmembrane serine protease 3"/>
    <property type="match status" value="1"/>
</dbReference>
<dbReference type="AlphaFoldDB" id="A0AAN9AF53"/>
<dbReference type="PRINTS" id="PR00722">
    <property type="entry name" value="CHYMOTRYPSIN"/>
</dbReference>
<dbReference type="InterPro" id="IPR018114">
    <property type="entry name" value="TRYPSIN_HIS"/>
</dbReference>
<sequence>MSPRLYHLLCLLLFLPGTYPMPQKVRRAKRYIDYYDSGSESLGDALGDYGNYGLFPGEVDALRNIMIEIMDILDDGDYHTEEKSEKSVNSEGEPVVIIVVEDENQDPNDLTLASLLYDEEEAWSRCTRSCTARRFRQCLYEDLCGTEPLVENAFCYAPGSKCEKEVMKYLKREGYTIVDINEGDAMDKDDKEEDPDYIPDYVDVDYSDTGENDLYPDADDNTVGDYYDYGWSDYLAGNTGDEDPVIYEEEEVPLDSPGDPNYDYNYEEEEEEEEVEEFFEGCGKRGIRTTEGLMRILGGRIAQQGSWPWQVAVLNRFKETFCGGTLISQRWVLTAAHCVYRRLYVRLGEHDLQHKDKKEIEMRVEKSFKYPDYDVSTIGHDIALLKLPKDVTYTRYIIPACLPGLNTIPPVKSKCVITGWGKEKDTHIFGTDVLKYARVPIVTKKACLDSYPDHPITGNQFCAGFKKGLADSCAGDSGGPLVCDDNGAWTIHGVTSFGEGCGSHGKFGVYTKVRNYLKWIKKIITEND</sequence>
<feature type="region of interest" description="Disordered" evidence="8">
    <location>
        <begin position="185"/>
        <end position="219"/>
    </location>
</feature>
<feature type="signal peptide" evidence="9">
    <location>
        <begin position="1"/>
        <end position="20"/>
    </location>
</feature>
<name>A0AAN9AF53_HALRR</name>
<accession>A0AAN9AF53</accession>
<dbReference type="Pfam" id="PF00089">
    <property type="entry name" value="Trypsin"/>
    <property type="match status" value="1"/>
</dbReference>
<dbReference type="PROSITE" id="PS50240">
    <property type="entry name" value="TRYPSIN_DOM"/>
    <property type="match status" value="1"/>
</dbReference>
<feature type="chain" id="PRO_5042810905" description="Peptidase S1 domain-containing protein" evidence="9">
    <location>
        <begin position="21"/>
        <end position="528"/>
    </location>
</feature>
<evidence type="ECO:0000256" key="9">
    <source>
        <dbReference type="SAM" id="SignalP"/>
    </source>
</evidence>
<dbReference type="PANTHER" id="PTHR24264">
    <property type="entry name" value="TRYPSIN-RELATED"/>
    <property type="match status" value="1"/>
</dbReference>
<proteinExistence type="predicted"/>
<dbReference type="InterPro" id="IPR043504">
    <property type="entry name" value="Peptidase_S1_PA_chymotrypsin"/>
</dbReference>
<evidence type="ECO:0000313" key="12">
    <source>
        <dbReference type="Proteomes" id="UP001381693"/>
    </source>
</evidence>
<gene>
    <name evidence="11" type="ORF">SK128_023621</name>
</gene>
<dbReference type="InterPro" id="IPR033116">
    <property type="entry name" value="TRYPSIN_SER"/>
</dbReference>
<organism evidence="11 12">
    <name type="scientific">Halocaridina rubra</name>
    <name type="common">Hawaiian red shrimp</name>
    <dbReference type="NCBI Taxonomy" id="373956"/>
    <lineage>
        <taxon>Eukaryota</taxon>
        <taxon>Metazoa</taxon>
        <taxon>Ecdysozoa</taxon>
        <taxon>Arthropoda</taxon>
        <taxon>Crustacea</taxon>
        <taxon>Multicrustacea</taxon>
        <taxon>Malacostraca</taxon>
        <taxon>Eumalacostraca</taxon>
        <taxon>Eucarida</taxon>
        <taxon>Decapoda</taxon>
        <taxon>Pleocyemata</taxon>
        <taxon>Caridea</taxon>
        <taxon>Atyoidea</taxon>
        <taxon>Atyidae</taxon>
        <taxon>Halocaridina</taxon>
    </lineage>
</organism>
<dbReference type="InterPro" id="IPR001314">
    <property type="entry name" value="Peptidase_S1A"/>
</dbReference>
<dbReference type="InterPro" id="IPR009003">
    <property type="entry name" value="Peptidase_S1_PA"/>
</dbReference>
<dbReference type="PROSITE" id="PS00135">
    <property type="entry name" value="TRYPSIN_SER"/>
    <property type="match status" value="1"/>
</dbReference>
<evidence type="ECO:0000259" key="10">
    <source>
        <dbReference type="PROSITE" id="PS50240"/>
    </source>
</evidence>
<comment type="caution">
    <text evidence="11">The sequence shown here is derived from an EMBL/GenBank/DDBJ whole genome shotgun (WGS) entry which is preliminary data.</text>
</comment>
<dbReference type="GO" id="GO:0006508">
    <property type="term" value="P:proteolysis"/>
    <property type="evidence" value="ECO:0007669"/>
    <property type="project" value="UniProtKB-KW"/>
</dbReference>
<evidence type="ECO:0000256" key="5">
    <source>
        <dbReference type="ARBA" id="ARBA00022825"/>
    </source>
</evidence>
<evidence type="ECO:0000256" key="2">
    <source>
        <dbReference type="ARBA" id="ARBA00022525"/>
    </source>
</evidence>
<evidence type="ECO:0000256" key="8">
    <source>
        <dbReference type="SAM" id="MobiDB-lite"/>
    </source>
</evidence>
<evidence type="ECO:0000256" key="7">
    <source>
        <dbReference type="RuleBase" id="RU363034"/>
    </source>
</evidence>
<keyword evidence="9" id="KW-0732">Signal</keyword>
<reference evidence="11 12" key="1">
    <citation type="submission" date="2023-11" db="EMBL/GenBank/DDBJ databases">
        <title>Halocaridina rubra genome assembly.</title>
        <authorList>
            <person name="Smith C."/>
        </authorList>
    </citation>
    <scope>NUCLEOTIDE SEQUENCE [LARGE SCALE GENOMIC DNA]</scope>
    <source>
        <strain evidence="11">EP-1</strain>
        <tissue evidence="11">Whole</tissue>
    </source>
</reference>
<protein>
    <recommendedName>
        <fullName evidence="10">Peptidase S1 domain-containing protein</fullName>
    </recommendedName>
</protein>
<evidence type="ECO:0000313" key="11">
    <source>
        <dbReference type="EMBL" id="KAK7084715.1"/>
    </source>
</evidence>
<dbReference type="InterPro" id="IPR001254">
    <property type="entry name" value="Trypsin_dom"/>
</dbReference>
<dbReference type="InterPro" id="IPR050127">
    <property type="entry name" value="Serine_Proteases_S1"/>
</dbReference>
<comment type="subcellular location">
    <subcellularLocation>
        <location evidence="1">Secreted</location>
    </subcellularLocation>
</comment>
<dbReference type="PANTHER" id="PTHR24264:SF65">
    <property type="entry name" value="SRCR DOMAIN-CONTAINING PROTEIN"/>
    <property type="match status" value="1"/>
</dbReference>
<keyword evidence="5 7" id="KW-0720">Serine protease</keyword>
<dbReference type="SMART" id="SM00020">
    <property type="entry name" value="Tryp_SPc"/>
    <property type="match status" value="1"/>
</dbReference>
<evidence type="ECO:0000256" key="3">
    <source>
        <dbReference type="ARBA" id="ARBA00022670"/>
    </source>
</evidence>
<dbReference type="SUPFAM" id="SSF50494">
    <property type="entry name" value="Trypsin-like serine proteases"/>
    <property type="match status" value="1"/>
</dbReference>
<feature type="compositionally biased region" description="Acidic residues" evidence="8">
    <location>
        <begin position="190"/>
        <end position="219"/>
    </location>
</feature>
<dbReference type="EMBL" id="JAXCGZ010002000">
    <property type="protein sequence ID" value="KAK7084715.1"/>
    <property type="molecule type" value="Genomic_DNA"/>
</dbReference>
<keyword evidence="6" id="KW-1015">Disulfide bond</keyword>
<dbReference type="Gene3D" id="2.40.10.10">
    <property type="entry name" value="Trypsin-like serine proteases"/>
    <property type="match status" value="1"/>
</dbReference>
<dbReference type="GO" id="GO:0004252">
    <property type="term" value="F:serine-type endopeptidase activity"/>
    <property type="evidence" value="ECO:0007669"/>
    <property type="project" value="InterPro"/>
</dbReference>
<evidence type="ECO:0000256" key="6">
    <source>
        <dbReference type="ARBA" id="ARBA00023157"/>
    </source>
</evidence>
<keyword evidence="3 7" id="KW-0645">Protease</keyword>
<keyword evidence="12" id="KW-1185">Reference proteome</keyword>